<dbReference type="GO" id="GO:0016787">
    <property type="term" value="F:hydrolase activity"/>
    <property type="evidence" value="ECO:0007669"/>
    <property type="project" value="UniProtKB-KW"/>
</dbReference>
<dbReference type="GO" id="GO:0008270">
    <property type="term" value="F:zinc ion binding"/>
    <property type="evidence" value="ECO:0007669"/>
    <property type="project" value="UniProtKB-KW"/>
</dbReference>
<dbReference type="InterPro" id="IPR041677">
    <property type="entry name" value="DNA2/NAM7_AAA_11"/>
</dbReference>
<dbReference type="RefSeq" id="XP_033392348.1">
    <property type="nucleotide sequence ID" value="XM_033543614.1"/>
</dbReference>
<keyword evidence="6" id="KW-0862">Zinc</keyword>
<evidence type="ECO:0000313" key="9">
    <source>
        <dbReference type="EMBL" id="KAF2136630.1"/>
    </source>
</evidence>
<dbReference type="PANTHER" id="PTHR43788:SF8">
    <property type="entry name" value="DNA-BINDING PROTEIN SMUBP-2"/>
    <property type="match status" value="1"/>
</dbReference>
<evidence type="ECO:0000256" key="2">
    <source>
        <dbReference type="ARBA" id="ARBA00022741"/>
    </source>
</evidence>
<evidence type="ECO:0000256" key="3">
    <source>
        <dbReference type="ARBA" id="ARBA00022801"/>
    </source>
</evidence>
<protein>
    <recommendedName>
        <fullName evidence="8">CCHC-type domain-containing protein</fullName>
    </recommendedName>
</protein>
<evidence type="ECO:0000259" key="8">
    <source>
        <dbReference type="PROSITE" id="PS50158"/>
    </source>
</evidence>
<feature type="region of interest" description="Disordered" evidence="7">
    <location>
        <begin position="172"/>
        <end position="191"/>
    </location>
</feature>
<keyword evidence="4" id="KW-0347">Helicase</keyword>
<dbReference type="InterPro" id="IPR027417">
    <property type="entry name" value="P-loop_NTPase"/>
</dbReference>
<sequence>MYWNVHELWKSEICVRVRLDVDRSSLTRHRLDELCGTDTSHYVYLRWYGETIRLSDSEDNVELSVETEFNLPESLSGFNYFKAKHEDGQLMATTFSTDVGAEVSGLGHATLVQGSVSNSNYHKLSSLARASHVEIYTARNDGILSQLDKLKRVLTTHNHRGEFTAKYQLANDKSNSQRRTNPPQFAVPPRHTFHSWPDYARTMCAAMQREADFRNETMEEYSATPADKKHGAHTYTRGWLFVKSNFDTDNYSDPIKLGDVVTIWDNSEGTKGYKQQPLQAIAVTIPYSLSNYETCLYFTLDNDTYLSNAILGRPQNTSFFELEECRTHEAFVKPESNDNNERCVFKSFTKMAEDQNAEDLRRILIGRDFHSSGMVDLFKGLSDQEANRVEKMMIGRPDQVAAFEMTRRLTNRLAFIYGPPGTGKTEIAAILGVANKMANKNSTGPSTAYFTGSNYAANVLVKRANDRGCKTLRLQCISLVINRLGQQLKLICRPSSEGSTAVPDMFQRKLSILAKSLDQEADRLNVALYSDQDDSQEDTEMISGFKKEADIILTDHRISPDVKFYTVESQAMLLIKNPEWKNLLDLARMAASNWSGLNKEKAKKKASEFDSSLKKLVYTVIKSSEAIVATTIVSNDLKKLDWLKPSLVVVDDACQMKEPESVMVLTNNSQAKGFVFIGDPKQLQAKVMSCPRHIEDPENQRQAEVPTQEDNPMILEGSIPPNELYLQLKLPLMTRLMELGYPSVSMHIQSRAVSDIADLWSELSYGGDIVHGKNTSVNTRLHAMSFRRFVKDEFGISDANAIAVDIADSSFRVARRTKSGVNPDFRLRTNQLIEKMSGYGIHPTSCMIVTPYNGQRLAHHAENQRFAVTIDATQGAEYDIVIVDLVAAGKGNRPYPFVQNACRLNAAISRPRDGLIVIGDKRTMADSARYQPGDVNYVYAGIFKILESRGYMVREEVEKGRYIEGGRDTVEAIGLSDEFPKCTKCGERGHRLARCPRE</sequence>
<comment type="similarity">
    <text evidence="1">Belongs to the DNA2/NAM7 helicase family.</text>
</comment>
<evidence type="ECO:0000256" key="5">
    <source>
        <dbReference type="ARBA" id="ARBA00022840"/>
    </source>
</evidence>
<evidence type="ECO:0000256" key="4">
    <source>
        <dbReference type="ARBA" id="ARBA00022806"/>
    </source>
</evidence>
<evidence type="ECO:0000313" key="10">
    <source>
        <dbReference type="Proteomes" id="UP000799438"/>
    </source>
</evidence>
<dbReference type="GeneID" id="54301111"/>
<dbReference type="GO" id="GO:0043139">
    <property type="term" value="F:5'-3' DNA helicase activity"/>
    <property type="evidence" value="ECO:0007669"/>
    <property type="project" value="TreeGrafter"/>
</dbReference>
<dbReference type="InterPro" id="IPR050534">
    <property type="entry name" value="Coronavir_polyprotein_1ab"/>
</dbReference>
<dbReference type="PANTHER" id="PTHR43788">
    <property type="entry name" value="DNA2/NAM7 HELICASE FAMILY MEMBER"/>
    <property type="match status" value="1"/>
</dbReference>
<dbReference type="Pfam" id="PF13086">
    <property type="entry name" value="AAA_11"/>
    <property type="match status" value="1"/>
</dbReference>
<keyword evidence="6" id="KW-0863">Zinc-finger</keyword>
<reference evidence="9" key="1">
    <citation type="journal article" date="2020" name="Stud. Mycol.">
        <title>101 Dothideomycetes genomes: a test case for predicting lifestyles and emergence of pathogens.</title>
        <authorList>
            <person name="Haridas S."/>
            <person name="Albert R."/>
            <person name="Binder M."/>
            <person name="Bloem J."/>
            <person name="Labutti K."/>
            <person name="Salamov A."/>
            <person name="Andreopoulos B."/>
            <person name="Baker S."/>
            <person name="Barry K."/>
            <person name="Bills G."/>
            <person name="Bluhm B."/>
            <person name="Cannon C."/>
            <person name="Castanera R."/>
            <person name="Culley D."/>
            <person name="Daum C."/>
            <person name="Ezra D."/>
            <person name="Gonzalez J."/>
            <person name="Henrissat B."/>
            <person name="Kuo A."/>
            <person name="Liang C."/>
            <person name="Lipzen A."/>
            <person name="Lutzoni F."/>
            <person name="Magnuson J."/>
            <person name="Mondo S."/>
            <person name="Nolan M."/>
            <person name="Ohm R."/>
            <person name="Pangilinan J."/>
            <person name="Park H.-J."/>
            <person name="Ramirez L."/>
            <person name="Alfaro M."/>
            <person name="Sun H."/>
            <person name="Tritt A."/>
            <person name="Yoshinaga Y."/>
            <person name="Zwiers L.-H."/>
            <person name="Turgeon B."/>
            <person name="Goodwin S."/>
            <person name="Spatafora J."/>
            <person name="Crous P."/>
            <person name="Grigoriev I."/>
        </authorList>
    </citation>
    <scope>NUCLEOTIDE SEQUENCE</scope>
    <source>
        <strain evidence="9">CBS 121167</strain>
    </source>
</reference>
<gene>
    <name evidence="9" type="ORF">K452DRAFT_313001</name>
</gene>
<accession>A0A6A6AXX4</accession>
<feature type="domain" description="CCHC-type" evidence="8">
    <location>
        <begin position="981"/>
        <end position="997"/>
    </location>
</feature>
<dbReference type="Pfam" id="PF13087">
    <property type="entry name" value="AAA_12"/>
    <property type="match status" value="1"/>
</dbReference>
<dbReference type="PROSITE" id="PS50158">
    <property type="entry name" value="ZF_CCHC"/>
    <property type="match status" value="1"/>
</dbReference>
<organism evidence="9 10">
    <name type="scientific">Aplosporella prunicola CBS 121167</name>
    <dbReference type="NCBI Taxonomy" id="1176127"/>
    <lineage>
        <taxon>Eukaryota</taxon>
        <taxon>Fungi</taxon>
        <taxon>Dikarya</taxon>
        <taxon>Ascomycota</taxon>
        <taxon>Pezizomycotina</taxon>
        <taxon>Dothideomycetes</taxon>
        <taxon>Dothideomycetes incertae sedis</taxon>
        <taxon>Botryosphaeriales</taxon>
        <taxon>Aplosporellaceae</taxon>
        <taxon>Aplosporella</taxon>
    </lineage>
</organism>
<dbReference type="EMBL" id="ML995515">
    <property type="protein sequence ID" value="KAF2136630.1"/>
    <property type="molecule type" value="Genomic_DNA"/>
</dbReference>
<dbReference type="GO" id="GO:0003676">
    <property type="term" value="F:nucleic acid binding"/>
    <property type="evidence" value="ECO:0007669"/>
    <property type="project" value="InterPro"/>
</dbReference>
<keyword evidence="2" id="KW-0547">Nucleotide-binding</keyword>
<name>A0A6A6AXX4_9PEZI</name>
<evidence type="ECO:0000256" key="7">
    <source>
        <dbReference type="SAM" id="MobiDB-lite"/>
    </source>
</evidence>
<dbReference type="OrthoDB" id="3868131at2759"/>
<dbReference type="SUPFAM" id="SSF52540">
    <property type="entry name" value="P-loop containing nucleoside triphosphate hydrolases"/>
    <property type="match status" value="1"/>
</dbReference>
<dbReference type="InterPro" id="IPR001878">
    <property type="entry name" value="Znf_CCHC"/>
</dbReference>
<dbReference type="InterPro" id="IPR041679">
    <property type="entry name" value="DNA2/NAM7-like_C"/>
</dbReference>
<proteinExistence type="inferred from homology"/>
<dbReference type="Gene3D" id="3.40.50.300">
    <property type="entry name" value="P-loop containing nucleotide triphosphate hydrolases"/>
    <property type="match status" value="2"/>
</dbReference>
<dbReference type="Proteomes" id="UP000799438">
    <property type="component" value="Unassembled WGS sequence"/>
</dbReference>
<keyword evidence="6" id="KW-0479">Metal-binding</keyword>
<evidence type="ECO:0000256" key="6">
    <source>
        <dbReference type="PROSITE-ProRule" id="PRU00047"/>
    </source>
</evidence>
<evidence type="ECO:0000256" key="1">
    <source>
        <dbReference type="ARBA" id="ARBA00007913"/>
    </source>
</evidence>
<keyword evidence="5" id="KW-0067">ATP-binding</keyword>
<feature type="compositionally biased region" description="Polar residues" evidence="7">
    <location>
        <begin position="172"/>
        <end position="183"/>
    </location>
</feature>
<keyword evidence="10" id="KW-1185">Reference proteome</keyword>
<keyword evidence="3" id="KW-0378">Hydrolase</keyword>
<dbReference type="GO" id="GO:0005524">
    <property type="term" value="F:ATP binding"/>
    <property type="evidence" value="ECO:0007669"/>
    <property type="project" value="UniProtKB-KW"/>
</dbReference>
<dbReference type="AlphaFoldDB" id="A0A6A6AXX4"/>